<comment type="caution">
    <text evidence="1">The sequence shown here is derived from an EMBL/GenBank/DDBJ whole genome shotgun (WGS) entry which is preliminary data.</text>
</comment>
<sequence>MYANHSAQNNEASFETVPNSAAIQVVVDEFEDKHLRPHMEVGNLHVRNLYADLELPWTLTREAAGSVSEFDEGSFFRRVWDGGDDDDDDDDDDGKFLMSRPLSVNLDTLERMVGTGSPITRWREEHPDAAGTEQDVVRVFRREVERLLHEAGVEKGKEMVEGSQTGVLLVVKKKV</sequence>
<keyword evidence="2" id="KW-1185">Reference proteome</keyword>
<accession>A0A0H1BMP8</accession>
<evidence type="ECO:0000313" key="2">
    <source>
        <dbReference type="Proteomes" id="UP000053573"/>
    </source>
</evidence>
<dbReference type="Gene3D" id="3.40.50.150">
    <property type="entry name" value="Vaccinia Virus protein VP39"/>
    <property type="match status" value="1"/>
</dbReference>
<gene>
    <name evidence="1" type="ORF">EMPG_12584</name>
</gene>
<dbReference type="STRING" id="2060906.A0A0H1BMP8"/>
<dbReference type="AlphaFoldDB" id="A0A0H1BMP8"/>
<evidence type="ECO:0000313" key="1">
    <source>
        <dbReference type="EMBL" id="KLJ12388.1"/>
    </source>
</evidence>
<name>A0A0H1BMP8_9EURO</name>
<organism evidence="1 2">
    <name type="scientific">Blastomyces silverae</name>
    <dbReference type="NCBI Taxonomy" id="2060906"/>
    <lineage>
        <taxon>Eukaryota</taxon>
        <taxon>Fungi</taxon>
        <taxon>Dikarya</taxon>
        <taxon>Ascomycota</taxon>
        <taxon>Pezizomycotina</taxon>
        <taxon>Eurotiomycetes</taxon>
        <taxon>Eurotiomycetidae</taxon>
        <taxon>Onygenales</taxon>
        <taxon>Ajellomycetaceae</taxon>
        <taxon>Blastomyces</taxon>
    </lineage>
</organism>
<reference evidence="2" key="1">
    <citation type="journal article" date="2015" name="PLoS Genet.">
        <title>The dynamic genome and transcriptome of the human fungal pathogen Blastomyces and close relative Emmonsia.</title>
        <authorList>
            <person name="Munoz J.F."/>
            <person name="Gauthier G.M."/>
            <person name="Desjardins C.A."/>
            <person name="Gallo J.E."/>
            <person name="Holder J."/>
            <person name="Sullivan T.D."/>
            <person name="Marty A.J."/>
            <person name="Carmen J.C."/>
            <person name="Chen Z."/>
            <person name="Ding L."/>
            <person name="Gujja S."/>
            <person name="Magrini V."/>
            <person name="Misas E."/>
            <person name="Mitreva M."/>
            <person name="Priest M."/>
            <person name="Saif S."/>
            <person name="Whiston E.A."/>
            <person name="Young S."/>
            <person name="Zeng Q."/>
            <person name="Goldman W.E."/>
            <person name="Mardis E.R."/>
            <person name="Taylor J.W."/>
            <person name="McEwen J.G."/>
            <person name="Clay O.K."/>
            <person name="Klein B.S."/>
            <person name="Cuomo C.A."/>
        </authorList>
    </citation>
    <scope>NUCLEOTIDE SEQUENCE [LARGE SCALE GENOMIC DNA]</scope>
    <source>
        <strain evidence="2">UAMH 139</strain>
    </source>
</reference>
<dbReference type="InterPro" id="IPR029063">
    <property type="entry name" value="SAM-dependent_MTases_sf"/>
</dbReference>
<dbReference type="Proteomes" id="UP000053573">
    <property type="component" value="Unassembled WGS sequence"/>
</dbReference>
<dbReference type="OrthoDB" id="10027013at2759"/>
<proteinExistence type="predicted"/>
<protein>
    <submittedName>
        <fullName evidence="1">Uncharacterized protein</fullName>
    </submittedName>
</protein>
<dbReference type="EMBL" id="LDEV01000960">
    <property type="protein sequence ID" value="KLJ12388.1"/>
    <property type="molecule type" value="Genomic_DNA"/>
</dbReference>